<feature type="region of interest" description="Disordered" evidence="2">
    <location>
        <begin position="817"/>
        <end position="869"/>
    </location>
</feature>
<feature type="region of interest" description="Disordered" evidence="2">
    <location>
        <begin position="2599"/>
        <end position="2647"/>
    </location>
</feature>
<feature type="compositionally biased region" description="Low complexity" evidence="2">
    <location>
        <begin position="946"/>
        <end position="955"/>
    </location>
</feature>
<feature type="compositionally biased region" description="Basic and acidic residues" evidence="2">
    <location>
        <begin position="701"/>
        <end position="722"/>
    </location>
</feature>
<proteinExistence type="predicted"/>
<feature type="region of interest" description="Disordered" evidence="2">
    <location>
        <begin position="2360"/>
        <end position="2410"/>
    </location>
</feature>
<feature type="region of interest" description="Disordered" evidence="2">
    <location>
        <begin position="1159"/>
        <end position="1188"/>
    </location>
</feature>
<feature type="compositionally biased region" description="Polar residues" evidence="2">
    <location>
        <begin position="1507"/>
        <end position="1526"/>
    </location>
</feature>
<evidence type="ECO:0000313" key="4">
    <source>
        <dbReference type="Proteomes" id="UP000221165"/>
    </source>
</evidence>
<feature type="compositionally biased region" description="Gly residues" evidence="2">
    <location>
        <begin position="2510"/>
        <end position="2523"/>
    </location>
</feature>
<feature type="region of interest" description="Disordered" evidence="2">
    <location>
        <begin position="2181"/>
        <end position="2259"/>
    </location>
</feature>
<feature type="compositionally biased region" description="Basic and acidic residues" evidence="2">
    <location>
        <begin position="1922"/>
        <end position="1935"/>
    </location>
</feature>
<evidence type="ECO:0000256" key="1">
    <source>
        <dbReference type="SAM" id="Coils"/>
    </source>
</evidence>
<feature type="region of interest" description="Disordered" evidence="2">
    <location>
        <begin position="762"/>
        <end position="799"/>
    </location>
</feature>
<dbReference type="VEuPathDB" id="ToxoDB:CSUI_003549"/>
<feature type="region of interest" description="Disordered" evidence="2">
    <location>
        <begin position="470"/>
        <end position="497"/>
    </location>
</feature>
<accession>A0A2C6KQ36</accession>
<feature type="compositionally biased region" description="Basic and acidic residues" evidence="2">
    <location>
        <begin position="2228"/>
        <end position="2239"/>
    </location>
</feature>
<feature type="compositionally biased region" description="Basic residues" evidence="2">
    <location>
        <begin position="1362"/>
        <end position="1384"/>
    </location>
</feature>
<feature type="region of interest" description="Disordered" evidence="2">
    <location>
        <begin position="666"/>
        <end position="748"/>
    </location>
</feature>
<gene>
    <name evidence="3" type="ORF">CSUI_003549</name>
</gene>
<feature type="compositionally biased region" description="Basic and acidic residues" evidence="2">
    <location>
        <begin position="1944"/>
        <end position="1966"/>
    </location>
</feature>
<feature type="compositionally biased region" description="Low complexity" evidence="2">
    <location>
        <begin position="1655"/>
        <end position="1673"/>
    </location>
</feature>
<organism evidence="3 4">
    <name type="scientific">Cystoisospora suis</name>
    <dbReference type="NCBI Taxonomy" id="483139"/>
    <lineage>
        <taxon>Eukaryota</taxon>
        <taxon>Sar</taxon>
        <taxon>Alveolata</taxon>
        <taxon>Apicomplexa</taxon>
        <taxon>Conoidasida</taxon>
        <taxon>Coccidia</taxon>
        <taxon>Eucoccidiorida</taxon>
        <taxon>Eimeriorina</taxon>
        <taxon>Sarcocystidae</taxon>
        <taxon>Cystoisospora</taxon>
    </lineage>
</organism>
<evidence type="ECO:0000256" key="2">
    <source>
        <dbReference type="SAM" id="MobiDB-lite"/>
    </source>
</evidence>
<feature type="compositionally biased region" description="Polar residues" evidence="2">
    <location>
        <begin position="442"/>
        <end position="453"/>
    </location>
</feature>
<feature type="region of interest" description="Disordered" evidence="2">
    <location>
        <begin position="2501"/>
        <end position="2523"/>
    </location>
</feature>
<dbReference type="RefSeq" id="XP_067924287.1">
    <property type="nucleotide sequence ID" value="XM_068063745.1"/>
</dbReference>
<dbReference type="Proteomes" id="UP000221165">
    <property type="component" value="Unassembled WGS sequence"/>
</dbReference>
<feature type="coiled-coil region" evidence="1">
    <location>
        <begin position="1977"/>
        <end position="2004"/>
    </location>
</feature>
<keyword evidence="4" id="KW-1185">Reference proteome</keyword>
<protein>
    <submittedName>
        <fullName evidence="3">Serine-rich adhesin platelets domain-containing</fullName>
    </submittedName>
</protein>
<reference evidence="3 4" key="1">
    <citation type="journal article" date="2017" name="Int. J. Parasitol.">
        <title>The genome of the protozoan parasite Cystoisospora suis and a reverse vaccinology approach to identify vaccine candidates.</title>
        <authorList>
            <person name="Palmieri N."/>
            <person name="Shrestha A."/>
            <person name="Ruttkowski B."/>
            <person name="Beck T."/>
            <person name="Vogl C."/>
            <person name="Tomley F."/>
            <person name="Blake D.P."/>
            <person name="Joachim A."/>
        </authorList>
    </citation>
    <scope>NUCLEOTIDE SEQUENCE [LARGE SCALE GENOMIC DNA]</scope>
    <source>
        <strain evidence="3 4">Wien I</strain>
    </source>
</reference>
<feature type="region of interest" description="Disordered" evidence="2">
    <location>
        <begin position="1776"/>
        <end position="1824"/>
    </location>
</feature>
<feature type="region of interest" description="Disordered" evidence="2">
    <location>
        <begin position="1628"/>
        <end position="1747"/>
    </location>
</feature>
<feature type="region of interest" description="Disordered" evidence="2">
    <location>
        <begin position="1355"/>
        <end position="1389"/>
    </location>
</feature>
<evidence type="ECO:0000313" key="3">
    <source>
        <dbReference type="EMBL" id="PHJ22610.1"/>
    </source>
</evidence>
<name>A0A2C6KQ36_9APIC</name>
<feature type="region of interest" description="Disordered" evidence="2">
    <location>
        <begin position="1922"/>
        <end position="1966"/>
    </location>
</feature>
<feature type="compositionally biased region" description="Low complexity" evidence="2">
    <location>
        <begin position="515"/>
        <end position="537"/>
    </location>
</feature>
<keyword evidence="1" id="KW-0175">Coiled coil</keyword>
<feature type="region of interest" description="Disordered" evidence="2">
    <location>
        <begin position="932"/>
        <end position="955"/>
    </location>
</feature>
<feature type="region of interest" description="Disordered" evidence="2">
    <location>
        <begin position="396"/>
        <end position="456"/>
    </location>
</feature>
<dbReference type="EMBL" id="MIGC01001596">
    <property type="protein sequence ID" value="PHJ22610.1"/>
    <property type="molecule type" value="Genomic_DNA"/>
</dbReference>
<feature type="compositionally biased region" description="Basic and acidic residues" evidence="2">
    <location>
        <begin position="731"/>
        <end position="740"/>
    </location>
</feature>
<feature type="compositionally biased region" description="Basic and acidic residues" evidence="2">
    <location>
        <begin position="2040"/>
        <end position="2049"/>
    </location>
</feature>
<feature type="region of interest" description="Disordered" evidence="2">
    <location>
        <begin position="1539"/>
        <end position="1575"/>
    </location>
</feature>
<sequence>MTARGSSAPSPGPHPGTLYYPNPADRFLRALKTNMEEVFTTSKLRNMRSFPLPPPDSSVYTDVVVTIHPLGSNSARLEVWIPKRHSYPVLLLWISLQTKAGIPADRYVVHVSSRLLRPSSTRVLVGAALSAAAVHPLFVPHNFLTVRLPSESATGSEKDPSFETYWIDKRDARPDSSVTPLPPCSGTPEFPRSAVLQRQPPTVYSSLLPASQQMTVGGVAAGRGVLGRGGIGTATFTGAPTPVTTFPPLAAGAGASRCAYPHVQEKPIADFIDEIARSSVTMAPCVCPVSAAAQQHMRTVTSGSGHSLPAGPFPHFPPPTWRGSFPGVGEAPPSYQGMAESIGPVPHPRVHDTEEHARVVQEIFREERKAQKAQRAALREQILELKEREARLRRRARREEALRKRGQATEAADKKPVTEGTPRLSRTGSGSAREARDGGTGASLSATRQTESPTVGKMASLALRSRSGIPGDFLSHAGSKGEGSGRGRGDLSASFNPQESWLDKDDLFRSTAETSVGRVSSSSGDTGSDSYSTWGGSRQSISSRTGSEDDLEEANWRAFERARRKWRARMRRQRGQGGSEGRKTDFLASVTLPSPLFLNYLQRAEAREKRLAQKLVALDSAIPVEQRRHAFDELFAKWRLSDKPPVSRAIDDLVDQLLHTIPAGVSLGGERGKARRLGGGSKHASSTRRRRRTSVSFPDAVVEKTKEKAEDRKRVSTRENHRNNGVFSRTTTHDSEKESGRSSARAATPADSIFALKFSAPPPSEVVPSSIPLVKSQGSESGSNLAGRGEQSVSATPPLLSTKTALFRKSCEEATVRIFGPPDEQKGGRRTGNQNDNRQIAGRGEDHNSSAATGDELRHSTDVEESGEAELHWQLDPRVQSAFPFEERIEVIRRRRGRQPNVKERGTSNASRGRLRSSAFFVESLPSTCRKKRDRLPTTDCSVLRSSPSSSSSFSSLCAPARLRVTPSSQLSQPSSFESIKPGYSVPRARRVPLSSVASEPRLGHDPGWQLDSFTSTTVHCVAPSVVPSRSFSSTVREDRGPSASPVTPRCRAVIQSRSDESPYTRIHEQCVSGVRRRSFAPSSLPVLSLSRERCRSSSDALTDSVPLPSIHTRAPCQACCAVSPFFLNLDSAMPVGFRRSRPRRKGCARLRSRHVGPLSGFDKAHPPRSTGSSLPLSRSRVHRYTSNSRLTTRSEKCLYSNSFGDPVCCFSLAKPPRGGSSVSLGGLSPLFLEALADLPLVPPPVGDSADHPGENSSRVPHVRERDPIPLEEERMRWTAPVEARQVPCFYTQTRPTAKERLRGRKLGKDRKFERMGLRHGEHEEARHFSSLRFTSVDGSVDCCEASDWCRGDAQSRAGSARSRRGARKSCHRKLQPIAVHHRPPPLSRSPSLVSPRLCSFSDSCASSCSRPSLVDSCDAAAFPSCTHRTACSSVVGTPPSSRSVAEVRSAPCLPSLLSRSSPVFSRVSPRTKLVSPVEGSLYLPPKPEHSESLIHFLSECHKSEGPDSSPQNDFGSSEPDPSNLSRLVPHCSLARREGGCSSENVVDGEKSSSHSNFRSMEDDAGEHLPQHRHPGSPLDTMLDECLDDIRGNVRSSVFCYSPTASVENVPGVQGDQLACEEPYPRFARPFMQGAPPPSRKPAQPGEKTKKAARPLTPLPKKAGAAKKAGSPTPKKKANPKKAGLPAKKPLPKKPAREGSPQKVKGAPGDISATAAAVRGDGAPPSSKVRETQRGGGVLAGEPVSRLQEMMPGKCESKYGGPAAAVVQGSPKEKAKFYAGAKPGPPPQVPARRWGPVPKKVAPGGGSKTKLPPKKPPGKKGGAAGARMPLAALAASKAVTLSKMAREEIARTAAQRALMWMQSAAQKAEGGDGLGEAEKRDLEARLARQAEEIVGDWAAPRMTEGERVDAWVADKIAEKIPSDRDGDALSEKNETGRGAGSLHARTEGTRSSWHREHLTDTENERELNDTLAEAPQFSDLLAQLEALEKHMREAEEAVQEGLRSPEKKEMPKVVAGQVNRAAIQQAILAAKAGALRKTKDRAGSGRRPEGAVSQAYTSQLERYRGADGASTGYDGYETASSRGQTDVTTGTLCLDTGGTGKHSLARSRDSADPLDNCMRALDEMLKVVDETTDERSSQQQEAKTSVRGHDHAWLRSWTDLPLARRAKFQERLTLLQTKLKEAAERERSRNLQTASRLEGAVEAAENALRQHSRFGKGEGEDEADEQISEGKKSRRSNKEAHRKKKAERKAEERSRQQTRHDLSRMCYAYSVGMTVEELAEKADAAMEHCVEAVLEQSLRATLLAYSALSESPDGTPEPDPRACNIPVHSPKEIEDSVNMAVVRCSVLRKRVSEESARLCGDEGLSDASTEPQTLRTGRGKWRSASTSRDASRGAGRRGRPAVELRAGQGGVGDSSVTLAAACEKLKSSSEATREEGYNALLQMVSRSLEEARQDAYDHEDDFIGPSILERQVAMQRTIMRNDILKQIRKICLTDALKPEAWNEDNESDGESGGIEQGGQKGGGAPAANAANLAVICTETGNGRIVCLKQRLQETAYSSFAGQEKEGLRVTVENGHKIVSVRRDFDPAFALRFPDASVEKNMQEPGTGRNRGIVGGSAGRYSPSSYHPPLEQLIRVSPPQPSRDGKQR</sequence>
<feature type="compositionally biased region" description="Polar residues" evidence="2">
    <location>
        <begin position="2366"/>
        <end position="2375"/>
    </location>
</feature>
<dbReference type="GeneID" id="94426956"/>
<feature type="region of interest" description="Disordered" evidence="2">
    <location>
        <begin position="2038"/>
        <end position="2110"/>
    </location>
</feature>
<feature type="region of interest" description="Disordered" evidence="2">
    <location>
        <begin position="1502"/>
        <end position="1526"/>
    </location>
</feature>
<feature type="compositionally biased region" description="Low complexity" evidence="2">
    <location>
        <begin position="2085"/>
        <end position="2096"/>
    </location>
</feature>
<feature type="compositionally biased region" description="Basic and acidic residues" evidence="2">
    <location>
        <begin position="1560"/>
        <end position="1570"/>
    </location>
</feature>
<feature type="compositionally biased region" description="Basic and acidic residues" evidence="2">
    <location>
        <begin position="2248"/>
        <end position="2259"/>
    </location>
</feature>
<comment type="caution">
    <text evidence="3">The sequence shown here is derived from an EMBL/GenBank/DDBJ whole genome shotgun (WGS) entry which is preliminary data.</text>
</comment>
<feature type="region of interest" description="Disordered" evidence="2">
    <location>
        <begin position="513"/>
        <end position="547"/>
    </location>
</feature>